<dbReference type="EMBL" id="JAATIP010000232">
    <property type="protein sequence ID" value="KAF4357793.1"/>
    <property type="molecule type" value="Genomic_DNA"/>
</dbReference>
<evidence type="ECO:0000313" key="3">
    <source>
        <dbReference type="Proteomes" id="UP000525078"/>
    </source>
</evidence>
<sequence length="714" mass="79368">MEAINDSNSSLKGKCFSCLETSVSLVPSDTSIKALSSCCLFGKVIAPMIVEEINVTDFVAKTWKIPVSVASVMDDVKGANVFKFGFECADHRNWAMENGPWCVRGYSLVLRAWTPTVEGPVAFNLLRTWIQIHNLPHEYFSKANGYLLGGLVGKVVRVDLDEGKPAAWCSFLKVLVDIDAEKPLFSGCYFDIASGVKKWIQRGNPFSHVRPLAFNIIIIPMRFFWAEVICLPSTTSFFGLGKNAGSVLLLPASMEDGDAERRSFPTSQALRSRRQVMGTSHGATGLGKTKRAVWFPKNCLSGGERSIAISGFGGEAGSLQAGKEKDDLLVLEMNSRDQRNFNLKTVGEDKRKDGLFVNGPSGVNVGLDNQQMRKGKSPLYQNLNETINVNGPPPSSKEAILCGPELVESLGFDNNTKNLEGLSNLDKGSNDIGPNHHSLNILGLVGDSSKLPRDTNDPEVHDNEAKALAQFFKAQESLLHDLKHFGNLDLYEIRNIGGDIGVPASSEVNERTTPFKKRKFEASASLCSRPHKVPRKYPDVVRDFPWDTKQKEDDLDLEIDDPSEDSSSSPSCSGIGIKMLRINIESHDTYRELNQALSKSCVISMNTDKKMNEVIDKIGKMKEDKRFVSITLNKANEVKKFHEDTKKALLIEILRFCGIMEANNSLLQLGDMGWLLKFMPDRGDKTQKQMESLRKKLQYFDHIERKVMNTLFKV</sequence>
<feature type="compositionally biased region" description="Acidic residues" evidence="1">
    <location>
        <begin position="553"/>
        <end position="564"/>
    </location>
</feature>
<dbReference type="Proteomes" id="UP000525078">
    <property type="component" value="Unassembled WGS sequence"/>
</dbReference>
<feature type="region of interest" description="Disordered" evidence="1">
    <location>
        <begin position="552"/>
        <end position="572"/>
    </location>
</feature>
<evidence type="ECO:0008006" key="4">
    <source>
        <dbReference type="Google" id="ProtNLM"/>
    </source>
</evidence>
<dbReference type="PANTHER" id="PTHR31286:SF167">
    <property type="entry name" value="OS09G0268800 PROTEIN"/>
    <property type="match status" value="1"/>
</dbReference>
<protein>
    <recommendedName>
        <fullName evidence="4">DUF4283 domain-containing protein</fullName>
    </recommendedName>
</protein>
<evidence type="ECO:0000313" key="2">
    <source>
        <dbReference type="EMBL" id="KAF4357793.1"/>
    </source>
</evidence>
<gene>
    <name evidence="2" type="ORF">F8388_024404</name>
</gene>
<dbReference type="PANTHER" id="PTHR31286">
    <property type="entry name" value="GLYCINE-RICH CELL WALL STRUCTURAL PROTEIN 1.8-LIKE"/>
    <property type="match status" value="1"/>
</dbReference>
<dbReference type="AlphaFoldDB" id="A0A7J6EH61"/>
<dbReference type="InterPro" id="IPR040256">
    <property type="entry name" value="At4g02000-like"/>
</dbReference>
<evidence type="ECO:0000256" key="1">
    <source>
        <dbReference type="SAM" id="MobiDB-lite"/>
    </source>
</evidence>
<name>A0A7J6EH61_CANSA</name>
<proteinExistence type="predicted"/>
<reference evidence="2 3" key="1">
    <citation type="journal article" date="2020" name="bioRxiv">
        <title>Sequence and annotation of 42 cannabis genomes reveals extensive copy number variation in cannabinoid synthesis and pathogen resistance genes.</title>
        <authorList>
            <person name="Mckernan K.J."/>
            <person name="Helbert Y."/>
            <person name="Kane L.T."/>
            <person name="Ebling H."/>
            <person name="Zhang L."/>
            <person name="Liu B."/>
            <person name="Eaton Z."/>
            <person name="Mclaughlin S."/>
            <person name="Kingan S."/>
            <person name="Baybayan P."/>
            <person name="Concepcion G."/>
            <person name="Jordan M."/>
            <person name="Riva A."/>
            <person name="Barbazuk W."/>
            <person name="Harkins T."/>
        </authorList>
    </citation>
    <scope>NUCLEOTIDE SEQUENCE [LARGE SCALE GENOMIC DNA]</scope>
    <source>
        <strain evidence="3">cv. Jamaican Lion 4</strain>
        <tissue evidence="2">Leaf</tissue>
    </source>
</reference>
<accession>A0A7J6EH61</accession>
<organism evidence="2 3">
    <name type="scientific">Cannabis sativa</name>
    <name type="common">Hemp</name>
    <name type="synonym">Marijuana</name>
    <dbReference type="NCBI Taxonomy" id="3483"/>
    <lineage>
        <taxon>Eukaryota</taxon>
        <taxon>Viridiplantae</taxon>
        <taxon>Streptophyta</taxon>
        <taxon>Embryophyta</taxon>
        <taxon>Tracheophyta</taxon>
        <taxon>Spermatophyta</taxon>
        <taxon>Magnoliopsida</taxon>
        <taxon>eudicotyledons</taxon>
        <taxon>Gunneridae</taxon>
        <taxon>Pentapetalae</taxon>
        <taxon>rosids</taxon>
        <taxon>fabids</taxon>
        <taxon>Rosales</taxon>
        <taxon>Cannabaceae</taxon>
        <taxon>Cannabis</taxon>
    </lineage>
</organism>
<comment type="caution">
    <text evidence="2">The sequence shown here is derived from an EMBL/GenBank/DDBJ whole genome shotgun (WGS) entry which is preliminary data.</text>
</comment>